<accession>A0A1W2EWZ1</accession>
<evidence type="ECO:0000259" key="2">
    <source>
        <dbReference type="Pfam" id="PF19081"/>
    </source>
</evidence>
<evidence type="ECO:0000313" key="3">
    <source>
        <dbReference type="EMBL" id="SMD14207.1"/>
    </source>
</evidence>
<feature type="transmembrane region" description="Helical" evidence="1">
    <location>
        <begin position="12"/>
        <end position="30"/>
    </location>
</feature>
<gene>
    <name evidence="3" type="ORF">SAMN04488101_11740</name>
</gene>
<dbReference type="AlphaFoldDB" id="A0A1W2EWZ1"/>
<proteinExistence type="predicted"/>
<keyword evidence="4" id="KW-1185">Reference proteome</keyword>
<keyword evidence="1" id="KW-0472">Membrane</keyword>
<keyword evidence="1" id="KW-0812">Transmembrane</keyword>
<dbReference type="InterPro" id="IPR044023">
    <property type="entry name" value="Ig_7"/>
</dbReference>
<dbReference type="Proteomes" id="UP000192678">
    <property type="component" value="Unassembled WGS sequence"/>
</dbReference>
<keyword evidence="1" id="KW-1133">Transmembrane helix</keyword>
<sequence length="468" mass="48972">MPMLSYGLKNIYTYSFLLLFLVMVGGVFEVKGQRIYADEYGWTKSAVALASSSVVTPENSTGAPDINYANLSVTTALGAADATIQLKFLNTTNPSSPLPKDTKVYVKIDGTLSGSLLGLLLGGGGSVSAYSGATSGSMTSISGSSITTTRSGLTDVDATKYAIIAGNSSFNSVVLTIDASLILGTGNLQVFHGFYIAPPILSTPIICGGQSVNVTNAQAGYTYKWWSAATGGTVSHTGSSITPPTPSTQTTYTYYVEANDASFSSIRVPITITVNPLPSIPNITSTTICSGTTTNLSVNSPDVNYTYKWYNSSSGGTSFNTGTSYLTPALTTTTDYYVESIITATGCPSATRTQVTATVNSVTGGTIATNQSICSGTKPLVITSTLDGTGNNVTYQWQKSSVDNTNYTNINGATSLTYTENVNLTQKTYYKRIATATLNGVVCSSESNEVIVSIYPIPSHPLVNVNSN</sequence>
<evidence type="ECO:0000313" key="4">
    <source>
        <dbReference type="Proteomes" id="UP000192678"/>
    </source>
</evidence>
<feature type="domain" description="Ig-like" evidence="2">
    <location>
        <begin position="202"/>
        <end position="276"/>
    </location>
</feature>
<dbReference type="Gene3D" id="2.60.40.2700">
    <property type="match status" value="1"/>
</dbReference>
<dbReference type="Pfam" id="PF19081">
    <property type="entry name" value="Ig_7"/>
    <property type="match status" value="2"/>
</dbReference>
<feature type="domain" description="Ig-like" evidence="2">
    <location>
        <begin position="278"/>
        <end position="360"/>
    </location>
</feature>
<dbReference type="EMBL" id="FWYB01000017">
    <property type="protein sequence ID" value="SMD14207.1"/>
    <property type="molecule type" value="Genomic_DNA"/>
</dbReference>
<dbReference type="STRING" id="475255.SAMN04488101_11740"/>
<evidence type="ECO:0000256" key="1">
    <source>
        <dbReference type="SAM" id="Phobius"/>
    </source>
</evidence>
<protein>
    <recommendedName>
        <fullName evidence="2">Ig-like domain-containing protein</fullName>
    </recommendedName>
</protein>
<name>A0A1W2EWZ1_9SPHI</name>
<organism evidence="3 4">
    <name type="scientific">Pedobacter nyackensis</name>
    <dbReference type="NCBI Taxonomy" id="475255"/>
    <lineage>
        <taxon>Bacteria</taxon>
        <taxon>Pseudomonadati</taxon>
        <taxon>Bacteroidota</taxon>
        <taxon>Sphingobacteriia</taxon>
        <taxon>Sphingobacteriales</taxon>
        <taxon>Sphingobacteriaceae</taxon>
        <taxon>Pedobacter</taxon>
    </lineage>
</organism>
<reference evidence="3 4" key="1">
    <citation type="submission" date="2017-04" db="EMBL/GenBank/DDBJ databases">
        <authorList>
            <person name="Afonso C.L."/>
            <person name="Miller P.J."/>
            <person name="Scott M.A."/>
            <person name="Spackman E."/>
            <person name="Goraichik I."/>
            <person name="Dimitrov K.M."/>
            <person name="Suarez D.L."/>
            <person name="Swayne D.E."/>
        </authorList>
    </citation>
    <scope>NUCLEOTIDE SEQUENCE [LARGE SCALE GENOMIC DNA]</scope>
    <source>
        <strain evidence="3 4">DSM 19625</strain>
    </source>
</reference>